<dbReference type="OrthoDB" id="1550274at2"/>
<dbReference type="AlphaFoldDB" id="A0A517DQQ3"/>
<dbReference type="PANTHER" id="PTHR36577:SF3">
    <property type="entry name" value="DUF521 DOMAIN PROTEIN (AFU_ORTHOLOGUE AFUA_6G00490)"/>
    <property type="match status" value="1"/>
</dbReference>
<dbReference type="InterPro" id="IPR036008">
    <property type="entry name" value="Aconitase_4Fe-4S_dom"/>
</dbReference>
<dbReference type="Pfam" id="PF04412">
    <property type="entry name" value="AcnX"/>
    <property type="match status" value="1"/>
</dbReference>
<keyword evidence="1" id="KW-0408">Iron</keyword>
<dbReference type="InterPro" id="IPR007506">
    <property type="entry name" value="PMDh-L-like_dom"/>
</dbReference>
<name>A0A517DQQ3_9FIRM</name>
<dbReference type="PANTHER" id="PTHR36577">
    <property type="entry name" value="DUF521 DOMAIN PROTEIN (AFU_ORTHOLOGUE AFUA_6G00490)"/>
    <property type="match status" value="1"/>
</dbReference>
<evidence type="ECO:0000259" key="3">
    <source>
        <dbReference type="Pfam" id="PF04412"/>
    </source>
</evidence>
<dbReference type="KEGG" id="sted:SPTER_09840"/>
<dbReference type="GO" id="GO:0016829">
    <property type="term" value="F:lyase activity"/>
    <property type="evidence" value="ECO:0007669"/>
    <property type="project" value="UniProtKB-KW"/>
</dbReference>
<accession>A0A517DQQ3</accession>
<proteinExistence type="predicted"/>
<keyword evidence="2" id="KW-0456">Lyase</keyword>
<evidence type="ECO:0000313" key="4">
    <source>
        <dbReference type="EMBL" id="QDR79694.1"/>
    </source>
</evidence>
<dbReference type="Gene3D" id="3.30.499.10">
    <property type="entry name" value="Aconitase, domain 3"/>
    <property type="match status" value="1"/>
</dbReference>
<reference evidence="4 5" key="1">
    <citation type="submission" date="2019-02" db="EMBL/GenBank/DDBJ databases">
        <title>Closed genome of Sporomusa termitida DSM 4440.</title>
        <authorList>
            <person name="Poehlein A."/>
            <person name="Daniel R."/>
        </authorList>
    </citation>
    <scope>NUCLEOTIDE SEQUENCE [LARGE SCALE GENOMIC DNA]</scope>
    <source>
        <strain evidence="4 5">DSM 4440</strain>
    </source>
</reference>
<evidence type="ECO:0000256" key="1">
    <source>
        <dbReference type="ARBA" id="ARBA00023004"/>
    </source>
</evidence>
<gene>
    <name evidence="4" type="ORF">SPTER_09840</name>
</gene>
<dbReference type="SUPFAM" id="SSF53732">
    <property type="entry name" value="Aconitase iron-sulfur domain"/>
    <property type="match status" value="1"/>
</dbReference>
<protein>
    <recommendedName>
        <fullName evidence="3">Phosphomevalonate dehydratase large subunit-like domain-containing protein</fullName>
    </recommendedName>
</protein>
<sequence length="427" mass="46866">MVNLTEFEQKMLNGQAGEFKQKALQFIVNYADVLGAKDLCEISRATLFIGAQHYLEGFTTDDYNEIFSKFYLNSDKPIPIGQFDESCAVQTCVAACVTRDFATVHLSKEFFDKNNNFYAITREAGASEVHTCTPYFSGWIPLPGEHFVTTESSNVLLCNSVFGACGNADGIEAAVCSAICGRTPRWGLHIKAERYGNVVFTIQCPSQTSFDWDVIGYTIGRFLPRAGKPVIAGNFKRPDIKKLRQCFSSLATSSNAEICHVVGITPEARTVDDALGGKEPAAYFAITQKDYEDTRRLVCDPGSGPVDFVSIGCPHLAIEEIRDIARYLQGKKVKQGVELWIWTTKSNQALADYNGFTKTIEESGAHLLDSSCPICMKHEAHKHAKAMVLSGIKQAKGLRAQTAATVYCGETLTCIDAAILGRWEAPA</sequence>
<dbReference type="Proteomes" id="UP000320776">
    <property type="component" value="Chromosome"/>
</dbReference>
<dbReference type="RefSeq" id="WP_144349299.1">
    <property type="nucleotide sequence ID" value="NZ_CP036259.1"/>
</dbReference>
<dbReference type="EMBL" id="CP036259">
    <property type="protein sequence ID" value="QDR79694.1"/>
    <property type="molecule type" value="Genomic_DNA"/>
</dbReference>
<evidence type="ECO:0000256" key="2">
    <source>
        <dbReference type="ARBA" id="ARBA00023239"/>
    </source>
</evidence>
<dbReference type="InterPro" id="IPR015931">
    <property type="entry name" value="Acnase/IPM_dHydase_lsu_aba_1/3"/>
</dbReference>
<evidence type="ECO:0000313" key="5">
    <source>
        <dbReference type="Proteomes" id="UP000320776"/>
    </source>
</evidence>
<feature type="domain" description="Phosphomevalonate dehydratase large subunit-like" evidence="3">
    <location>
        <begin position="3"/>
        <end position="415"/>
    </location>
</feature>
<organism evidence="4 5">
    <name type="scientific">Sporomusa termitida</name>
    <dbReference type="NCBI Taxonomy" id="2377"/>
    <lineage>
        <taxon>Bacteria</taxon>
        <taxon>Bacillati</taxon>
        <taxon>Bacillota</taxon>
        <taxon>Negativicutes</taxon>
        <taxon>Selenomonadales</taxon>
        <taxon>Sporomusaceae</taxon>
        <taxon>Sporomusa</taxon>
    </lineage>
</organism>
<keyword evidence="5" id="KW-1185">Reference proteome</keyword>